<dbReference type="PANTHER" id="PTHR39461:SF1">
    <property type="entry name" value="LEA DOMAIN PROTEIN (AFU_ORTHOLOGUE AFUA_8G04920)"/>
    <property type="match status" value="1"/>
</dbReference>
<feature type="compositionally biased region" description="Polar residues" evidence="1">
    <location>
        <begin position="1"/>
        <end position="16"/>
    </location>
</feature>
<evidence type="ECO:0000313" key="5">
    <source>
        <dbReference type="Proteomes" id="UP000184546"/>
    </source>
</evidence>
<feature type="compositionally biased region" description="Acidic residues" evidence="1">
    <location>
        <begin position="1041"/>
        <end position="1059"/>
    </location>
</feature>
<proteinExistence type="predicted"/>
<accession>A0A1L9WR66</accession>
<dbReference type="AlphaFoldDB" id="A0A1L9WR66"/>
<feature type="domain" description="DUF6987" evidence="3">
    <location>
        <begin position="1067"/>
        <end position="1264"/>
    </location>
</feature>
<evidence type="ECO:0000259" key="3">
    <source>
        <dbReference type="Pfam" id="PF22485"/>
    </source>
</evidence>
<feature type="region of interest" description="Disordered" evidence="1">
    <location>
        <begin position="210"/>
        <end position="241"/>
    </location>
</feature>
<dbReference type="Pfam" id="PF22485">
    <property type="entry name" value="DUF6987"/>
    <property type="match status" value="1"/>
</dbReference>
<feature type="compositionally biased region" description="Basic and acidic residues" evidence="1">
    <location>
        <begin position="436"/>
        <end position="447"/>
    </location>
</feature>
<keyword evidence="2" id="KW-1133">Transmembrane helix</keyword>
<keyword evidence="5" id="KW-1185">Reference proteome</keyword>
<feature type="compositionally biased region" description="Basic and acidic residues" evidence="1">
    <location>
        <begin position="339"/>
        <end position="349"/>
    </location>
</feature>
<dbReference type="OMA" id="CDAEGQF"/>
<feature type="compositionally biased region" description="Low complexity" evidence="1">
    <location>
        <begin position="326"/>
        <end position="338"/>
    </location>
</feature>
<feature type="compositionally biased region" description="Acidic residues" evidence="1">
    <location>
        <begin position="222"/>
        <end position="236"/>
    </location>
</feature>
<reference evidence="5" key="1">
    <citation type="journal article" date="2017" name="Genome Biol.">
        <title>Comparative genomics reveals high biological diversity and specific adaptations in the industrially and medically important fungal genus Aspergillus.</title>
        <authorList>
            <person name="de Vries R.P."/>
            <person name="Riley R."/>
            <person name="Wiebenga A."/>
            <person name="Aguilar-Osorio G."/>
            <person name="Amillis S."/>
            <person name="Uchima C.A."/>
            <person name="Anderluh G."/>
            <person name="Asadollahi M."/>
            <person name="Askin M."/>
            <person name="Barry K."/>
            <person name="Battaglia E."/>
            <person name="Bayram O."/>
            <person name="Benocci T."/>
            <person name="Braus-Stromeyer S.A."/>
            <person name="Caldana C."/>
            <person name="Canovas D."/>
            <person name="Cerqueira G.C."/>
            <person name="Chen F."/>
            <person name="Chen W."/>
            <person name="Choi C."/>
            <person name="Clum A."/>
            <person name="Dos Santos R.A."/>
            <person name="Damasio A.R."/>
            <person name="Diallinas G."/>
            <person name="Emri T."/>
            <person name="Fekete E."/>
            <person name="Flipphi M."/>
            <person name="Freyberg S."/>
            <person name="Gallo A."/>
            <person name="Gournas C."/>
            <person name="Habgood R."/>
            <person name="Hainaut M."/>
            <person name="Harispe M.L."/>
            <person name="Henrissat B."/>
            <person name="Hilden K.S."/>
            <person name="Hope R."/>
            <person name="Hossain A."/>
            <person name="Karabika E."/>
            <person name="Karaffa L."/>
            <person name="Karanyi Z."/>
            <person name="Krasevec N."/>
            <person name="Kuo A."/>
            <person name="Kusch H."/>
            <person name="LaButti K."/>
            <person name="Lagendijk E.L."/>
            <person name="Lapidus A."/>
            <person name="Levasseur A."/>
            <person name="Lindquist E."/>
            <person name="Lipzen A."/>
            <person name="Logrieco A.F."/>
            <person name="MacCabe A."/>
            <person name="Maekelae M.R."/>
            <person name="Malavazi I."/>
            <person name="Melin P."/>
            <person name="Meyer V."/>
            <person name="Mielnichuk N."/>
            <person name="Miskei M."/>
            <person name="Molnar A.P."/>
            <person name="Mule G."/>
            <person name="Ngan C.Y."/>
            <person name="Orejas M."/>
            <person name="Orosz E."/>
            <person name="Ouedraogo J.P."/>
            <person name="Overkamp K.M."/>
            <person name="Park H.-S."/>
            <person name="Perrone G."/>
            <person name="Piumi F."/>
            <person name="Punt P.J."/>
            <person name="Ram A.F."/>
            <person name="Ramon A."/>
            <person name="Rauscher S."/>
            <person name="Record E."/>
            <person name="Riano-Pachon D.M."/>
            <person name="Robert V."/>
            <person name="Roehrig J."/>
            <person name="Ruller R."/>
            <person name="Salamov A."/>
            <person name="Salih N.S."/>
            <person name="Samson R.A."/>
            <person name="Sandor E."/>
            <person name="Sanguinetti M."/>
            <person name="Schuetze T."/>
            <person name="Sepcic K."/>
            <person name="Shelest E."/>
            <person name="Sherlock G."/>
            <person name="Sophianopoulou V."/>
            <person name="Squina F.M."/>
            <person name="Sun H."/>
            <person name="Susca A."/>
            <person name="Todd R.B."/>
            <person name="Tsang A."/>
            <person name="Unkles S.E."/>
            <person name="van de Wiele N."/>
            <person name="van Rossen-Uffink D."/>
            <person name="Oliveira J.V."/>
            <person name="Vesth T.C."/>
            <person name="Visser J."/>
            <person name="Yu J.-H."/>
            <person name="Zhou M."/>
            <person name="Andersen M.R."/>
            <person name="Archer D.B."/>
            <person name="Baker S.E."/>
            <person name="Benoit I."/>
            <person name="Brakhage A.A."/>
            <person name="Braus G.H."/>
            <person name="Fischer R."/>
            <person name="Frisvad J.C."/>
            <person name="Goldman G.H."/>
            <person name="Houbraken J."/>
            <person name="Oakley B."/>
            <person name="Pocsi I."/>
            <person name="Scazzocchio C."/>
            <person name="Seiboth B."/>
            <person name="vanKuyk P.A."/>
            <person name="Wortman J."/>
            <person name="Dyer P.S."/>
            <person name="Grigoriev I.V."/>
        </authorList>
    </citation>
    <scope>NUCLEOTIDE SEQUENCE [LARGE SCALE GENOMIC DNA]</scope>
    <source>
        <strain evidence="5">ATCC 16872 / CBS 172.66 / WB 5094</strain>
    </source>
</reference>
<evidence type="ECO:0000256" key="1">
    <source>
        <dbReference type="SAM" id="MobiDB-lite"/>
    </source>
</evidence>
<name>A0A1L9WR66_ASPA1</name>
<evidence type="ECO:0000256" key="2">
    <source>
        <dbReference type="SAM" id="Phobius"/>
    </source>
</evidence>
<feature type="compositionally biased region" description="Polar residues" evidence="1">
    <location>
        <begin position="386"/>
        <end position="396"/>
    </location>
</feature>
<protein>
    <recommendedName>
        <fullName evidence="3">DUF6987 domain-containing protein</fullName>
    </recommendedName>
</protein>
<dbReference type="RefSeq" id="XP_020055031.1">
    <property type="nucleotide sequence ID" value="XM_020205423.1"/>
</dbReference>
<dbReference type="InterPro" id="IPR054256">
    <property type="entry name" value="DUF6987"/>
</dbReference>
<dbReference type="OrthoDB" id="3937590at2759"/>
<dbReference type="EMBL" id="KV878979">
    <property type="protein sequence ID" value="OJJ98691.1"/>
    <property type="molecule type" value="Genomic_DNA"/>
</dbReference>
<evidence type="ECO:0000313" key="4">
    <source>
        <dbReference type="EMBL" id="OJJ98691.1"/>
    </source>
</evidence>
<keyword evidence="2" id="KW-0472">Membrane</keyword>
<feature type="transmembrane region" description="Helical" evidence="2">
    <location>
        <begin position="1214"/>
        <end position="1236"/>
    </location>
</feature>
<dbReference type="STRING" id="690307.A0A1L9WR66"/>
<feature type="compositionally biased region" description="Basic and acidic residues" evidence="1">
    <location>
        <begin position="408"/>
        <end position="429"/>
    </location>
</feature>
<feature type="compositionally biased region" description="Acidic residues" evidence="1">
    <location>
        <begin position="521"/>
        <end position="546"/>
    </location>
</feature>
<dbReference type="Proteomes" id="UP000184546">
    <property type="component" value="Unassembled WGS sequence"/>
</dbReference>
<keyword evidence="2" id="KW-0812">Transmembrane</keyword>
<dbReference type="PANTHER" id="PTHR39461">
    <property type="entry name" value="LEA DOMAIN PROTEIN (AFU_ORTHOLOGUE AFUA_8G04920)"/>
    <property type="match status" value="1"/>
</dbReference>
<feature type="compositionally biased region" description="Basic and acidic residues" evidence="1">
    <location>
        <begin position="464"/>
        <end position="475"/>
    </location>
</feature>
<dbReference type="Pfam" id="PF12396">
    <property type="entry name" value="DUF3659"/>
    <property type="match status" value="9"/>
</dbReference>
<sequence>MSSPFISKVSKLNLSPDSRKGTPPKLRREQSGTTEKTEDDISVPTTPTPKGKASAARHQSEQRDSPVPAPKDAPSQASASASGSRAQSRAGRTESEAEQPQEEQPQEEGQEEQQQQHDEEEENGQEQPTPSLNGGPTESHPEHLDLSILKGLEVGEDGLIHDQDGNAIGRLVEGKPEDLVGYTVGDNGEILDEDGDLIGVVDVLAEAFQNQQDGVDASQVDGQDEGQEEEEEEEEGQHEQTNGIVDQAADTVDQAADTATAAVSNVADLAGKAVSESGDIKDDAGQTVGKLVEGEPEELVGKVPNDQGEILGDEGDVLGRVDVAPQEAAGSAAGSSKAASRESGEEAEQRGSVAGTAASKATGSAAGSAADKSKAASGAQPEDDQSTVGPKSTADNVSAEELTPEDAVGEKPEASEADEAKETVAEKSEAPGTEADEAKETVAEKSEAPGSQAPGTEAAGAEADEAKETVGDKSDAPGSEVAGTEAEGEAKEVPEEAAEAATEGVPESAPGDTAEEKYETAQEEVTSEAPEEAPEEATEEAAEEGTEAEKELPPLSSLEGLRCNKLGKIINPATGKPVGELIEGDAKKLASLGAQLDDKGQFWDNRGNVIGRAQTLAPEEYPDEPPFGGLEGLHVVEDGWVEDQNGKRVGKIVDGDAKKVLGRPVDEDGDVTDKHGNVIAKAEYYETPDEEPEPEPEPETIDLSSLEGLTPNKLGFVIGPKGVPIGRVVEGNPKELAGKEIHDGQIYDGPKPIGRVELIPENEREKKPEGPFAGLEGLVVNKEGFVEDEEGNIVGKVTEGDVKNLRGRAVDEDGDIIDKFGSVKGHAEPYEVPEEEKPEEVDLSILEGKVVNKAGNVVDGQGRVFGRVVSGGKGLAGRKVDKKGQIWGDDGKVIGQAELVPGADEQKPEGPFFGFDNAVVGKDGVVTDGTDRIIGRVIEGDAKRLQGRKVDEDGDILDKNGNPIGKAERWEPEEKKRNVNPMAGRKVNKEGEVRDADGNLIGKLTSGDLPSLIGKEIDDNGYVVDNDGNKIGECTLIENIPEPEPEPEEPEEEVQEEEPGPSPEELEAKKKEEEDRQLAKKMSAIVGSTLDRLRPICKMISEHVDKADRTPKEELDEEQLVKDVKPLLEEGGQILQECNGAIRALDPDGRIAATAKARAASHEASPEEYALADQLKELTDTVLRTIDNGKKRIAGMPHAKKELNPLWGLLSEPLFQIIAAVGLLLSGVLGLVGRLLEGLGLGPLVKGLLGGLGLDKLLSNLGLTSLTDALGLTGRKKK</sequence>
<gene>
    <name evidence="4" type="ORF">ASPACDRAFT_79501</name>
</gene>
<dbReference type="GeneID" id="30979237"/>
<feature type="region of interest" description="Disordered" evidence="1">
    <location>
        <begin position="1"/>
        <end position="150"/>
    </location>
</feature>
<feature type="region of interest" description="Disordered" evidence="1">
    <location>
        <begin position="1038"/>
        <end position="1083"/>
    </location>
</feature>
<feature type="region of interest" description="Disordered" evidence="1">
    <location>
        <begin position="274"/>
        <end position="558"/>
    </location>
</feature>
<feature type="compositionally biased region" description="Basic and acidic residues" evidence="1">
    <location>
        <begin position="1066"/>
        <end position="1078"/>
    </location>
</feature>
<dbReference type="VEuPathDB" id="FungiDB:ASPACDRAFT_79501"/>
<feature type="compositionally biased region" description="Acidic residues" evidence="1">
    <location>
        <begin position="96"/>
        <end position="111"/>
    </location>
</feature>
<feature type="compositionally biased region" description="Low complexity" evidence="1">
    <location>
        <begin position="350"/>
        <end position="379"/>
    </location>
</feature>
<organism evidence="4 5">
    <name type="scientific">Aspergillus aculeatus (strain ATCC 16872 / CBS 172.66 / WB 5094)</name>
    <dbReference type="NCBI Taxonomy" id="690307"/>
    <lineage>
        <taxon>Eukaryota</taxon>
        <taxon>Fungi</taxon>
        <taxon>Dikarya</taxon>
        <taxon>Ascomycota</taxon>
        <taxon>Pezizomycotina</taxon>
        <taxon>Eurotiomycetes</taxon>
        <taxon>Eurotiomycetidae</taxon>
        <taxon>Eurotiales</taxon>
        <taxon>Aspergillaceae</taxon>
        <taxon>Aspergillus</taxon>
        <taxon>Aspergillus subgen. Circumdati</taxon>
    </lineage>
</organism>
<dbReference type="InterPro" id="IPR022124">
    <property type="entry name" value="DUF3659"/>
</dbReference>
<feature type="compositionally biased region" description="Low complexity" evidence="1">
    <location>
        <begin position="75"/>
        <end position="90"/>
    </location>
</feature>